<gene>
    <name evidence="8" type="ORF">Zm00014a_040976</name>
</gene>
<comment type="similarity">
    <text evidence="2">Belongs to the villin/gelsolin family.</text>
</comment>
<dbReference type="SMART" id="SM00153">
    <property type="entry name" value="VHP"/>
    <property type="match status" value="1"/>
</dbReference>
<dbReference type="PANTHER" id="PTHR11977:SF91">
    <property type="entry name" value="VILLIN-3"/>
    <property type="match status" value="1"/>
</dbReference>
<dbReference type="PANTHER" id="PTHR11977">
    <property type="entry name" value="VILLIN"/>
    <property type="match status" value="1"/>
</dbReference>
<evidence type="ECO:0000256" key="5">
    <source>
        <dbReference type="ARBA" id="ARBA00023203"/>
    </source>
</evidence>
<dbReference type="SUPFAM" id="SSF55753">
    <property type="entry name" value="Actin depolymerizing proteins"/>
    <property type="match status" value="5"/>
</dbReference>
<evidence type="ECO:0000256" key="6">
    <source>
        <dbReference type="ARBA" id="ARBA00023212"/>
    </source>
</evidence>
<dbReference type="CDD" id="cd11293">
    <property type="entry name" value="gelsolin_S4_like"/>
    <property type="match status" value="1"/>
</dbReference>
<keyword evidence="4" id="KW-0677">Repeat</keyword>
<dbReference type="PROSITE" id="PS51089">
    <property type="entry name" value="HP"/>
    <property type="match status" value="1"/>
</dbReference>
<dbReference type="Pfam" id="PF00626">
    <property type="entry name" value="Gelsolin"/>
    <property type="match status" value="5"/>
</dbReference>
<dbReference type="Proteomes" id="UP000251960">
    <property type="component" value="Chromosome 9"/>
</dbReference>
<dbReference type="InterPro" id="IPR029006">
    <property type="entry name" value="ADF-H/Gelsolin-like_dom_sf"/>
</dbReference>
<dbReference type="FunFam" id="3.40.20.10:FF:000039">
    <property type="entry name" value="Villin-4"/>
    <property type="match status" value="1"/>
</dbReference>
<keyword evidence="3" id="KW-0117">Actin capping</keyword>
<sequence>MAVSMREVDPVFQGAGQKDGLEIWRIEKLQAVPVPKESYGKFFTGDSYIVLKVLSFAHIVNMSIPILNTHFVVKSSFISSRNEIPIVINSYFVLEQTTALKNGSFRHDIHYWLGKDTSQDEAGTAAIKTVELDAALGGRAVQYREIQGNETEKFLSYFKPCIIPEEGGVASGFRHTEVNEREHKTRLFVCRGKHTVHVKEVPFARASLNHDDIFILDTKSKIFQFNGSNSSIQERAKALEVVQHLKDTNHEGKCEVAAVEDGKLMADADAGEFWGLFGGFAPLPRKTFSELNGKDSTSTSKLLCVNKGQFAPIDCEILKRELLDSTKCYLLDCGSEIYVWMGRETTLEERKRGGSAAEELLREGNRQKSHIIRLMEGFETVTFKSKFDKWPKKADAVVSDESRGKVAALLKRQGFNFKDPAKAAPVWRVNGSDKTFLSFSEQCKFYSGDCYIFQYTYPGYIGDECLIGTWFGKKSVQEERSAAISLADKMIESLKFQAVLVRIYEGKEPTEFFPIFQNLVIYKGGTSTGYKKFVSENGIEDDTYSENGVALFRVQGSGPENMQAIQVDTAAPSLNSSYCYILHDGDTVFTWIGNLSSSMDQELAERQLDVIKPNLQSRMLKEGSEYDQFWKLLGVKSEYGSQKIVRDQESDPHLFACTFTKGKTNLNVREIFNFTQDDLMTEDIFILDCHSCVFVWVGQHVDTKIRAQALNIGEKPKRRSTTSTHTGRSSVPDKSQRSRSMSFSPDRIRVRGRSPAFNALAANFENPNARNLSTPPPVVRKQVPKPVSSDSSKPPPRTASIAAISASFERPKATLIPKSIKASPDASKPQIEANKPTLETNAKEINPTKDSQIATPTVEENVKESQAECQAGLPIYPYDSLRTSSTNIPTDIDVTKREIYLSSSEFREKFGMTKEAFGKLPRWKQNRLKIALQLF</sequence>
<dbReference type="InterPro" id="IPR003128">
    <property type="entry name" value="Villin_headpiece"/>
</dbReference>
<dbReference type="CDD" id="cd11290">
    <property type="entry name" value="gelsolin_S1_like"/>
    <property type="match status" value="1"/>
</dbReference>
<dbReference type="SMART" id="SM00262">
    <property type="entry name" value="GEL"/>
    <property type="match status" value="6"/>
</dbReference>
<feature type="region of interest" description="Disordered" evidence="7">
    <location>
        <begin position="712"/>
        <end position="749"/>
    </location>
</feature>
<dbReference type="Gene3D" id="3.40.20.10">
    <property type="entry name" value="Severin"/>
    <property type="match status" value="6"/>
</dbReference>
<keyword evidence="5" id="KW-0009">Actin-binding</keyword>
<dbReference type="InterPro" id="IPR007123">
    <property type="entry name" value="Gelsolin-like_dom"/>
</dbReference>
<dbReference type="GO" id="GO:0007015">
    <property type="term" value="P:actin filament organization"/>
    <property type="evidence" value="ECO:0007669"/>
    <property type="project" value="UniProtKB-ARBA"/>
</dbReference>
<dbReference type="GO" id="GO:0051015">
    <property type="term" value="F:actin filament binding"/>
    <property type="evidence" value="ECO:0007669"/>
    <property type="project" value="InterPro"/>
</dbReference>
<evidence type="ECO:0000256" key="4">
    <source>
        <dbReference type="ARBA" id="ARBA00022737"/>
    </source>
</evidence>
<organism evidence="8">
    <name type="scientific">Zea mays</name>
    <name type="common">Maize</name>
    <dbReference type="NCBI Taxonomy" id="4577"/>
    <lineage>
        <taxon>Eukaryota</taxon>
        <taxon>Viridiplantae</taxon>
        <taxon>Streptophyta</taxon>
        <taxon>Embryophyta</taxon>
        <taxon>Tracheophyta</taxon>
        <taxon>Spermatophyta</taxon>
        <taxon>Magnoliopsida</taxon>
        <taxon>Liliopsida</taxon>
        <taxon>Poales</taxon>
        <taxon>Poaceae</taxon>
        <taxon>PACMAD clade</taxon>
        <taxon>Panicoideae</taxon>
        <taxon>Andropogonodae</taxon>
        <taxon>Andropogoneae</taxon>
        <taxon>Tripsacinae</taxon>
        <taxon>Zea</taxon>
    </lineage>
</organism>
<feature type="region of interest" description="Disordered" evidence="7">
    <location>
        <begin position="766"/>
        <end position="798"/>
    </location>
</feature>
<evidence type="ECO:0000256" key="1">
    <source>
        <dbReference type="ARBA" id="ARBA00004245"/>
    </source>
</evidence>
<dbReference type="Pfam" id="PF02209">
    <property type="entry name" value="VHP"/>
    <property type="match status" value="1"/>
</dbReference>
<feature type="compositionally biased region" description="Low complexity" evidence="7">
    <location>
        <begin position="721"/>
        <end position="730"/>
    </location>
</feature>
<dbReference type="CDD" id="cd11288">
    <property type="entry name" value="gelsolin_S5_like"/>
    <property type="match status" value="1"/>
</dbReference>
<dbReference type="EMBL" id="NCVQ01000010">
    <property type="protein sequence ID" value="PWZ05959.1"/>
    <property type="molecule type" value="Genomic_DNA"/>
</dbReference>
<dbReference type="PRINTS" id="PR00597">
    <property type="entry name" value="GELSOLIN"/>
</dbReference>
<proteinExistence type="inferred from homology"/>
<dbReference type="CDD" id="cd11289">
    <property type="entry name" value="gelsolin_S2_like"/>
    <property type="match status" value="1"/>
</dbReference>
<evidence type="ECO:0000313" key="8">
    <source>
        <dbReference type="EMBL" id="PWZ05959.1"/>
    </source>
</evidence>
<comment type="subcellular location">
    <subcellularLocation>
        <location evidence="1">Cytoplasm</location>
        <location evidence="1">Cytoskeleton</location>
    </subcellularLocation>
</comment>
<dbReference type="InterPro" id="IPR036886">
    <property type="entry name" value="Villin_headpiece_dom_sf"/>
</dbReference>
<dbReference type="InterPro" id="IPR007122">
    <property type="entry name" value="Villin/Gelsolin"/>
</dbReference>
<dbReference type="GO" id="GO:0005856">
    <property type="term" value="C:cytoskeleton"/>
    <property type="evidence" value="ECO:0007669"/>
    <property type="project" value="UniProtKB-SubCell"/>
</dbReference>
<keyword evidence="6" id="KW-0206">Cytoskeleton</keyword>
<dbReference type="Gene3D" id="1.10.950.10">
    <property type="entry name" value="Villin headpiece domain"/>
    <property type="match status" value="1"/>
</dbReference>
<evidence type="ECO:0000256" key="7">
    <source>
        <dbReference type="SAM" id="MobiDB-lite"/>
    </source>
</evidence>
<dbReference type="GO" id="GO:0051693">
    <property type="term" value="P:actin filament capping"/>
    <property type="evidence" value="ECO:0007669"/>
    <property type="project" value="UniProtKB-KW"/>
</dbReference>
<feature type="region of interest" description="Disordered" evidence="7">
    <location>
        <begin position="815"/>
        <end position="859"/>
    </location>
</feature>
<dbReference type="FunFam" id="3.40.20.10:FF:000028">
    <property type="entry name" value="Villin-like 1"/>
    <property type="match status" value="1"/>
</dbReference>
<reference evidence="8" key="1">
    <citation type="journal article" date="2018" name="Nat. Genet.">
        <title>Extensive intraspecific gene order and gene structural variations between Mo17 and other maize genomes.</title>
        <authorList>
            <person name="Sun S."/>
            <person name="Zhou Y."/>
            <person name="Chen J."/>
            <person name="Shi J."/>
            <person name="Zhao H."/>
            <person name="Zhao H."/>
            <person name="Song W."/>
            <person name="Zhang M."/>
            <person name="Cui Y."/>
            <person name="Dong X."/>
            <person name="Liu H."/>
            <person name="Ma X."/>
            <person name="Jiao Y."/>
            <person name="Wang B."/>
            <person name="Wei X."/>
            <person name="Stein J.C."/>
            <person name="Glaubitz J.C."/>
            <person name="Lu F."/>
            <person name="Yu G."/>
            <person name="Liang C."/>
            <person name="Fengler K."/>
            <person name="Li B."/>
            <person name="Rafalski A."/>
            <person name="Schnable P.S."/>
            <person name="Ware D.H."/>
            <person name="Buckler E.S."/>
            <person name="Lai J."/>
        </authorList>
    </citation>
    <scope>NUCLEOTIDE SEQUENCE [LARGE SCALE GENOMIC DNA]</scope>
    <source>
        <tissue evidence="8">Seedling</tissue>
    </source>
</reference>
<accession>A0A3L6DBT6</accession>
<comment type="caution">
    <text evidence="8">The sequence shown here is derived from an EMBL/GenBank/DDBJ whole genome shotgun (WGS) entry which is preliminary data.</text>
</comment>
<keyword evidence="6" id="KW-0963">Cytoplasm</keyword>
<evidence type="ECO:0000256" key="3">
    <source>
        <dbReference type="ARBA" id="ARBA00022467"/>
    </source>
</evidence>
<dbReference type="SUPFAM" id="SSF47050">
    <property type="entry name" value="VHP, Villin headpiece domain"/>
    <property type="match status" value="1"/>
</dbReference>
<protein>
    <submittedName>
        <fullName evidence="8">Uncharacterized protein</fullName>
    </submittedName>
</protein>
<feature type="compositionally biased region" description="Low complexity" evidence="7">
    <location>
        <begin position="779"/>
        <end position="792"/>
    </location>
</feature>
<dbReference type="SUPFAM" id="SSF82754">
    <property type="entry name" value="C-terminal, gelsolin-like domain of Sec23/24"/>
    <property type="match status" value="1"/>
</dbReference>
<dbReference type="InterPro" id="IPR036180">
    <property type="entry name" value="Gelsolin-like_dom_sf"/>
</dbReference>
<dbReference type="FunFam" id="3.40.20.10:FF:000001">
    <property type="entry name" value="Gelsolin"/>
    <property type="match status" value="1"/>
</dbReference>
<name>A0A3L6DBT6_MAIZE</name>
<dbReference type="AlphaFoldDB" id="A0A3L6DBT6"/>
<evidence type="ECO:0000256" key="2">
    <source>
        <dbReference type="ARBA" id="ARBA00008418"/>
    </source>
</evidence>